<gene>
    <name evidence="2" type="ORF">URODEC1_LOCUS102342</name>
</gene>
<dbReference type="AlphaFoldDB" id="A0ABC9F7M7"/>
<dbReference type="Pfam" id="PF00646">
    <property type="entry name" value="F-box"/>
    <property type="match status" value="1"/>
</dbReference>
<dbReference type="Gene3D" id="1.20.1280.50">
    <property type="match status" value="1"/>
</dbReference>
<name>A0ABC9F7M7_9POAL</name>
<keyword evidence="3" id="KW-1185">Reference proteome</keyword>
<dbReference type="InterPro" id="IPR001810">
    <property type="entry name" value="F-box_dom"/>
</dbReference>
<evidence type="ECO:0000259" key="1">
    <source>
        <dbReference type="Pfam" id="PF00646"/>
    </source>
</evidence>
<protein>
    <recommendedName>
        <fullName evidence="1">F-box domain-containing protein</fullName>
    </recommendedName>
</protein>
<evidence type="ECO:0000313" key="2">
    <source>
        <dbReference type="EMBL" id="CAL5069664.1"/>
    </source>
</evidence>
<proteinExistence type="predicted"/>
<reference evidence="3" key="1">
    <citation type="submission" date="2024-06" db="EMBL/GenBank/DDBJ databases">
        <authorList>
            <person name="Ryan C."/>
        </authorList>
    </citation>
    <scope>NUCLEOTIDE SEQUENCE [LARGE SCALE GENOMIC DNA]</scope>
</reference>
<dbReference type="EMBL" id="OZ075115">
    <property type="protein sequence ID" value="CAL5069664.1"/>
    <property type="molecule type" value="Genomic_DNA"/>
</dbReference>
<dbReference type="Proteomes" id="UP001497457">
    <property type="component" value="Chromosome 5rd"/>
</dbReference>
<dbReference type="SUPFAM" id="SSF81383">
    <property type="entry name" value="F-box domain"/>
    <property type="match status" value="1"/>
</dbReference>
<organism evidence="2 3">
    <name type="scientific">Urochloa decumbens</name>
    <dbReference type="NCBI Taxonomy" id="240449"/>
    <lineage>
        <taxon>Eukaryota</taxon>
        <taxon>Viridiplantae</taxon>
        <taxon>Streptophyta</taxon>
        <taxon>Embryophyta</taxon>
        <taxon>Tracheophyta</taxon>
        <taxon>Spermatophyta</taxon>
        <taxon>Magnoliopsida</taxon>
        <taxon>Liliopsida</taxon>
        <taxon>Poales</taxon>
        <taxon>Poaceae</taxon>
        <taxon>PACMAD clade</taxon>
        <taxon>Panicoideae</taxon>
        <taxon>Panicodae</taxon>
        <taxon>Paniceae</taxon>
        <taxon>Melinidinae</taxon>
        <taxon>Urochloa</taxon>
    </lineage>
</organism>
<evidence type="ECO:0000313" key="3">
    <source>
        <dbReference type="Proteomes" id="UP001497457"/>
    </source>
</evidence>
<accession>A0ABC9F7M7</accession>
<feature type="domain" description="F-box" evidence="1">
    <location>
        <begin position="55"/>
        <end position="89"/>
    </location>
</feature>
<reference evidence="2 3" key="2">
    <citation type="submission" date="2024-10" db="EMBL/GenBank/DDBJ databases">
        <authorList>
            <person name="Ryan C."/>
        </authorList>
    </citation>
    <scope>NUCLEOTIDE SEQUENCE [LARGE SCALE GENOMIC DNA]</scope>
</reference>
<sequence>MMKLMATTGDLSCWPHADRFIAEWLTGMNLLWRKMQRRREAMTRPQEGPAAAASNEALASVFQRLPPKSAAACRAVCLRWSVLLTSPRLAALADADDGSSTAACFAGRDGISARQSRGRRRRGGTMLPAATWLAPLPKHQYRRFRKKQGYRGMF</sequence>
<dbReference type="InterPro" id="IPR036047">
    <property type="entry name" value="F-box-like_dom_sf"/>
</dbReference>